<reference evidence="2" key="1">
    <citation type="thesis" date="2020" institute="ProQuest LLC" country="789 East Eisenhower Parkway, Ann Arbor, MI, USA">
        <title>Comparative Genomics and Chromosome Evolution.</title>
        <authorList>
            <person name="Mudd A.B."/>
        </authorList>
    </citation>
    <scope>NUCLEOTIDE SEQUENCE</scope>
    <source>
        <strain evidence="2">Female2</strain>
        <tissue evidence="2">Blood</tissue>
    </source>
</reference>
<keyword evidence="3" id="KW-1185">Reference proteome</keyword>
<dbReference type="AlphaFoldDB" id="A0A8T2J896"/>
<keyword evidence="1" id="KW-1133">Transmembrane helix</keyword>
<dbReference type="Proteomes" id="UP000812440">
    <property type="component" value="Chromosome 3"/>
</dbReference>
<organism evidence="2 3">
    <name type="scientific">Hymenochirus boettgeri</name>
    <name type="common">Congo dwarf clawed frog</name>
    <dbReference type="NCBI Taxonomy" id="247094"/>
    <lineage>
        <taxon>Eukaryota</taxon>
        <taxon>Metazoa</taxon>
        <taxon>Chordata</taxon>
        <taxon>Craniata</taxon>
        <taxon>Vertebrata</taxon>
        <taxon>Euteleostomi</taxon>
        <taxon>Amphibia</taxon>
        <taxon>Batrachia</taxon>
        <taxon>Anura</taxon>
        <taxon>Pipoidea</taxon>
        <taxon>Pipidae</taxon>
        <taxon>Pipinae</taxon>
        <taxon>Hymenochirus</taxon>
    </lineage>
</organism>
<evidence type="ECO:0000313" key="2">
    <source>
        <dbReference type="EMBL" id="KAG8440582.1"/>
    </source>
</evidence>
<comment type="caution">
    <text evidence="2">The sequence shown here is derived from an EMBL/GenBank/DDBJ whole genome shotgun (WGS) entry which is preliminary data.</text>
</comment>
<evidence type="ECO:0000313" key="3">
    <source>
        <dbReference type="Proteomes" id="UP000812440"/>
    </source>
</evidence>
<protein>
    <submittedName>
        <fullName evidence="2">Uncharacterized protein</fullName>
    </submittedName>
</protein>
<keyword evidence="1" id="KW-0472">Membrane</keyword>
<keyword evidence="1" id="KW-0812">Transmembrane</keyword>
<name>A0A8T2J896_9PIPI</name>
<feature type="transmembrane region" description="Helical" evidence="1">
    <location>
        <begin position="41"/>
        <end position="61"/>
    </location>
</feature>
<sequence length="80" mass="9189">MSVDWFVSVMYHVVLNCKCLMCVAHFILFLPHSCTVIKKELHITSALPCAALLEFYVQLILKERCMSDVFNAHVICIVMK</sequence>
<proteinExistence type="predicted"/>
<accession>A0A8T2J896</accession>
<dbReference type="EMBL" id="JAACNH010000006">
    <property type="protein sequence ID" value="KAG8440582.1"/>
    <property type="molecule type" value="Genomic_DNA"/>
</dbReference>
<feature type="transmembrane region" description="Helical" evidence="1">
    <location>
        <begin position="6"/>
        <end position="29"/>
    </location>
</feature>
<gene>
    <name evidence="2" type="ORF">GDO86_006363</name>
</gene>
<evidence type="ECO:0000256" key="1">
    <source>
        <dbReference type="SAM" id="Phobius"/>
    </source>
</evidence>